<dbReference type="PANTHER" id="PTHR21240">
    <property type="entry name" value="2-AMINO-3-CARBOXYLMUCONATE-6-SEMIALDEHYDE DECARBOXYLASE"/>
    <property type="match status" value="1"/>
</dbReference>
<accession>A0A6H9GQZ2</accession>
<dbReference type="Gene3D" id="3.20.20.140">
    <property type="entry name" value="Metal-dependent hydrolases"/>
    <property type="match status" value="1"/>
</dbReference>
<evidence type="ECO:0000256" key="1">
    <source>
        <dbReference type="ARBA" id="ARBA00023239"/>
    </source>
</evidence>
<protein>
    <submittedName>
        <fullName evidence="3">Amidohydrolase 2</fullName>
    </submittedName>
</protein>
<dbReference type="AlphaFoldDB" id="A0A6H9GQZ2"/>
<dbReference type="Pfam" id="PF04909">
    <property type="entry name" value="Amidohydro_2"/>
    <property type="match status" value="1"/>
</dbReference>
<name>A0A6H9GQZ2_MICAE</name>
<comment type="caution">
    <text evidence="3">The sequence shown here is derived from an EMBL/GenBank/DDBJ whole genome shotgun (WGS) entry which is preliminary data.</text>
</comment>
<organism evidence="3 4">
    <name type="scientific">Microcystis aeruginosa NIES-3787</name>
    <dbReference type="NCBI Taxonomy" id="2517782"/>
    <lineage>
        <taxon>Bacteria</taxon>
        <taxon>Bacillati</taxon>
        <taxon>Cyanobacteriota</taxon>
        <taxon>Cyanophyceae</taxon>
        <taxon>Oscillatoriophycideae</taxon>
        <taxon>Chroococcales</taxon>
        <taxon>Microcystaceae</taxon>
        <taxon>Microcystis</taxon>
    </lineage>
</organism>
<evidence type="ECO:0000259" key="2">
    <source>
        <dbReference type="Pfam" id="PF04909"/>
    </source>
</evidence>
<keyword evidence="1" id="KW-0456">Lyase</keyword>
<proteinExistence type="predicted"/>
<feature type="domain" description="Amidohydrolase-related" evidence="2">
    <location>
        <begin position="66"/>
        <end position="269"/>
    </location>
</feature>
<dbReference type="CDD" id="cd01292">
    <property type="entry name" value="metallo-dependent_hydrolases"/>
    <property type="match status" value="1"/>
</dbReference>
<reference evidence="3 4" key="1">
    <citation type="submission" date="2019-02" db="EMBL/GenBank/DDBJ databases">
        <title>Draft genome sequence of Arthrospira platensis NIES-3787.</title>
        <authorList>
            <person name="Yamaguchi H."/>
            <person name="Suzuki S."/>
            <person name="Kawachi M."/>
        </authorList>
    </citation>
    <scope>NUCLEOTIDE SEQUENCE [LARGE SCALE GENOMIC DNA]</scope>
    <source>
        <strain evidence="3 4">NIES-3787</strain>
    </source>
</reference>
<dbReference type="GO" id="GO:0016787">
    <property type="term" value="F:hydrolase activity"/>
    <property type="evidence" value="ECO:0007669"/>
    <property type="project" value="UniProtKB-KW"/>
</dbReference>
<dbReference type="PANTHER" id="PTHR21240:SF19">
    <property type="entry name" value="CATALYTIC_ HYDROLASE"/>
    <property type="match status" value="1"/>
</dbReference>
<dbReference type="Proteomes" id="UP000438874">
    <property type="component" value="Unassembled WGS sequence"/>
</dbReference>
<dbReference type="RefSeq" id="WP_159250601.1">
    <property type="nucleotide sequence ID" value="NZ_BJCH01000089.1"/>
</dbReference>
<evidence type="ECO:0000313" key="3">
    <source>
        <dbReference type="EMBL" id="GCL48182.1"/>
    </source>
</evidence>
<gene>
    <name evidence="3" type="ORF">NIES3787_38970</name>
</gene>
<keyword evidence="3" id="KW-0378">Hydrolase</keyword>
<dbReference type="SUPFAM" id="SSF51556">
    <property type="entry name" value="Metallo-dependent hydrolases"/>
    <property type="match status" value="1"/>
</dbReference>
<dbReference type="InterPro" id="IPR032466">
    <property type="entry name" value="Metal_Hydrolase"/>
</dbReference>
<dbReference type="InterPro" id="IPR006680">
    <property type="entry name" value="Amidohydro-rel"/>
</dbReference>
<dbReference type="InterPro" id="IPR032465">
    <property type="entry name" value="ACMSD"/>
</dbReference>
<dbReference type="EMBL" id="BJCH01000089">
    <property type="protein sequence ID" value="GCL48182.1"/>
    <property type="molecule type" value="Genomic_DNA"/>
</dbReference>
<sequence>MKIIDFHVHAGKFELLRDDIQELLTCRPMESNVKVAEVFSQPEILEKYLTDKGIDCAVLLAECGPGTNYTIDSRMIAEFAQNKDMFVPFGSINPNYHDVQDEFWKSIKLGIKGFKFYPADHSFNALRDDMQVVYKMCESLGLPVIFHTGLTAQKDTEQQFINPLEFQPLAEKYPDLILILAHGGKPHWYGEAMTMALSFPNVYLDTALLDPLSLEKVFPDLEKLSQKIIFGSDWPVVGSYSALLEQYKQANIPDSILSAIFYQNAEKILKDALKKQENAVPKAILALSV</sequence>
<evidence type="ECO:0000313" key="4">
    <source>
        <dbReference type="Proteomes" id="UP000438874"/>
    </source>
</evidence>
<dbReference type="GO" id="GO:0016831">
    <property type="term" value="F:carboxy-lyase activity"/>
    <property type="evidence" value="ECO:0007669"/>
    <property type="project" value="InterPro"/>
</dbReference>